<evidence type="ECO:0000256" key="1">
    <source>
        <dbReference type="SAM" id="MobiDB-lite"/>
    </source>
</evidence>
<evidence type="ECO:0008006" key="4">
    <source>
        <dbReference type="Google" id="ProtNLM"/>
    </source>
</evidence>
<dbReference type="InterPro" id="IPR014729">
    <property type="entry name" value="Rossmann-like_a/b/a_fold"/>
</dbReference>
<evidence type="ECO:0000313" key="3">
    <source>
        <dbReference type="Proteomes" id="UP000316270"/>
    </source>
</evidence>
<dbReference type="PANTHER" id="PTHR31285">
    <property type="entry name" value="NICOTINAMIDE MONONUCLEOTIDE ADENYLYLTRANSFERASE"/>
    <property type="match status" value="1"/>
</dbReference>
<dbReference type="GO" id="GO:0005737">
    <property type="term" value="C:cytoplasm"/>
    <property type="evidence" value="ECO:0007669"/>
    <property type="project" value="TreeGrafter"/>
</dbReference>
<dbReference type="EMBL" id="CP042199">
    <property type="protein sequence ID" value="QDS76504.1"/>
    <property type="molecule type" value="Genomic_DNA"/>
</dbReference>
<organism evidence="2 3">
    <name type="scientific">Venturia effusa</name>
    <dbReference type="NCBI Taxonomy" id="50376"/>
    <lineage>
        <taxon>Eukaryota</taxon>
        <taxon>Fungi</taxon>
        <taxon>Dikarya</taxon>
        <taxon>Ascomycota</taxon>
        <taxon>Pezizomycotina</taxon>
        <taxon>Dothideomycetes</taxon>
        <taxon>Pleosporomycetidae</taxon>
        <taxon>Venturiales</taxon>
        <taxon>Venturiaceae</taxon>
        <taxon>Venturia</taxon>
    </lineage>
</organism>
<reference evidence="2 3" key="1">
    <citation type="submission" date="2019-07" db="EMBL/GenBank/DDBJ databases">
        <title>Finished genome of Venturia effusa.</title>
        <authorList>
            <person name="Young C.A."/>
            <person name="Cox M.P."/>
            <person name="Ganley A.R.D."/>
            <person name="David W.J."/>
        </authorList>
    </citation>
    <scope>NUCLEOTIDE SEQUENCE [LARGE SCALE GENOMIC DNA]</scope>
    <source>
        <strain evidence="3">albino</strain>
    </source>
</reference>
<dbReference type="OrthoDB" id="5591297at2759"/>
<dbReference type="GO" id="GO:0016887">
    <property type="term" value="F:ATP hydrolysis activity"/>
    <property type="evidence" value="ECO:0007669"/>
    <property type="project" value="TreeGrafter"/>
</dbReference>
<feature type="region of interest" description="Disordered" evidence="1">
    <location>
        <begin position="263"/>
        <end position="287"/>
    </location>
</feature>
<accession>A0A517LLJ6</accession>
<dbReference type="SUPFAM" id="SSF52374">
    <property type="entry name" value="Nucleotidylyl transferase"/>
    <property type="match status" value="1"/>
</dbReference>
<dbReference type="Proteomes" id="UP000316270">
    <property type="component" value="Chromosome 15"/>
</dbReference>
<protein>
    <recommendedName>
        <fullName evidence="4">Nicotinamide-nucleotide adenylyltransferase</fullName>
    </recommendedName>
</protein>
<dbReference type="GO" id="GO:0005634">
    <property type="term" value="C:nucleus"/>
    <property type="evidence" value="ECO:0007669"/>
    <property type="project" value="TreeGrafter"/>
</dbReference>
<name>A0A517LLJ6_9PEZI</name>
<evidence type="ECO:0000313" key="2">
    <source>
        <dbReference type="EMBL" id="QDS76504.1"/>
    </source>
</evidence>
<keyword evidence="3" id="KW-1185">Reference proteome</keyword>
<sequence>MSEKAMASRISQTRSLLPTLEASLKTFQSSTATFQIIRSITPSNPQASPPTAHAISNSPPTVLGAAPRTLFILDSSFNPPSRAHLALATTALKTSTEPRPWRLLLLFSTRNADKAAGKPAGFVERIAMMGLFAEDLMGVLDLGHKKKKRERQRKGENEDEDKEDKEECEQELNIEEEEEKEEEEEITIDIGLTKAPYYTDKSLAITTANPPAYPNAASLTHIHLLGYDTLTRLLAPKYYPTHTPPLSALGPFFEAGHKLLVLLRPSSSPSPDPSNPNSPFPDPHETDQTQRLFLTSLRHGSLEKEGLKTEWAINQISILEGGDVDTATGISSTLIREAAKKGEWERVGEMCTNGVKAWIEEGGIYGAKNSR</sequence>
<proteinExistence type="predicted"/>
<feature type="region of interest" description="Disordered" evidence="1">
    <location>
        <begin position="145"/>
        <end position="186"/>
    </location>
</feature>
<dbReference type="GO" id="GO:0000309">
    <property type="term" value="F:nicotinamide-nucleotide adenylyltransferase activity"/>
    <property type="evidence" value="ECO:0007669"/>
    <property type="project" value="TreeGrafter"/>
</dbReference>
<dbReference type="PANTHER" id="PTHR31285:SF0">
    <property type="entry name" value="NICOTINAMIDE MONONUCLEOTIDE ADENYLYLTRANSFERASE"/>
    <property type="match status" value="1"/>
</dbReference>
<dbReference type="AlphaFoldDB" id="A0A517LLJ6"/>
<dbReference type="Gene3D" id="3.40.50.620">
    <property type="entry name" value="HUPs"/>
    <property type="match status" value="1"/>
</dbReference>
<dbReference type="STRING" id="50376.A0A517LLJ6"/>
<feature type="compositionally biased region" description="Pro residues" evidence="1">
    <location>
        <begin position="268"/>
        <end position="281"/>
    </location>
</feature>
<gene>
    <name evidence="2" type="ORF">FKW77_005558</name>
</gene>
<feature type="compositionally biased region" description="Acidic residues" evidence="1">
    <location>
        <begin position="157"/>
        <end position="186"/>
    </location>
</feature>